<dbReference type="EMBL" id="SPHZ02000007">
    <property type="protein sequence ID" value="KAF0907914.1"/>
    <property type="molecule type" value="Genomic_DNA"/>
</dbReference>
<dbReference type="AlphaFoldDB" id="A0A6G1D6Y9"/>
<reference evidence="1 2" key="1">
    <citation type="submission" date="2019-11" db="EMBL/GenBank/DDBJ databases">
        <title>Whole genome sequence of Oryza granulata.</title>
        <authorList>
            <person name="Li W."/>
        </authorList>
    </citation>
    <scope>NUCLEOTIDE SEQUENCE [LARGE SCALE GENOMIC DNA]</scope>
    <source>
        <strain evidence="2">cv. Menghai</strain>
        <tissue evidence="1">Leaf</tissue>
    </source>
</reference>
<dbReference type="Proteomes" id="UP000479710">
    <property type="component" value="Unassembled WGS sequence"/>
</dbReference>
<evidence type="ECO:0000313" key="1">
    <source>
        <dbReference type="EMBL" id="KAF0907914.1"/>
    </source>
</evidence>
<sequence>MPPVICRSPSIPSAPAPIPTTIRSLPPPIISNFLPTDHPSCLKVPMRKCNNYLVDPRITLSTIADSFAAELKRLTFGLPLRSLQSLQLKIFVQVPDPLLHGTCEVYGKAIGSFLPPGRRRATADPQHCPSTCKVYDKTIGSFLPSDHPLRKVCQRWSGSPWLFGHGSAQEQHGTTNS</sequence>
<accession>A0A6G1D6Y9</accession>
<proteinExistence type="predicted"/>
<evidence type="ECO:0000313" key="2">
    <source>
        <dbReference type="Proteomes" id="UP000479710"/>
    </source>
</evidence>
<name>A0A6G1D6Y9_9ORYZ</name>
<gene>
    <name evidence="1" type="ORF">E2562_022304</name>
</gene>
<keyword evidence="2" id="KW-1185">Reference proteome</keyword>
<organism evidence="1 2">
    <name type="scientific">Oryza meyeriana var. granulata</name>
    <dbReference type="NCBI Taxonomy" id="110450"/>
    <lineage>
        <taxon>Eukaryota</taxon>
        <taxon>Viridiplantae</taxon>
        <taxon>Streptophyta</taxon>
        <taxon>Embryophyta</taxon>
        <taxon>Tracheophyta</taxon>
        <taxon>Spermatophyta</taxon>
        <taxon>Magnoliopsida</taxon>
        <taxon>Liliopsida</taxon>
        <taxon>Poales</taxon>
        <taxon>Poaceae</taxon>
        <taxon>BOP clade</taxon>
        <taxon>Oryzoideae</taxon>
        <taxon>Oryzeae</taxon>
        <taxon>Oryzinae</taxon>
        <taxon>Oryza</taxon>
        <taxon>Oryza meyeriana</taxon>
    </lineage>
</organism>
<comment type="caution">
    <text evidence="1">The sequence shown here is derived from an EMBL/GenBank/DDBJ whole genome shotgun (WGS) entry which is preliminary data.</text>
</comment>
<protein>
    <submittedName>
        <fullName evidence="1">Uncharacterized protein</fullName>
    </submittedName>
</protein>